<keyword evidence="2" id="KW-1185">Reference proteome</keyword>
<evidence type="ECO:0000313" key="1">
    <source>
        <dbReference type="EMBL" id="CAD75917.1"/>
    </source>
</evidence>
<dbReference type="EMBL" id="BX294148">
    <property type="protein sequence ID" value="CAD75917.1"/>
    <property type="molecule type" value="Genomic_DNA"/>
</dbReference>
<dbReference type="EnsemblBacteria" id="CAD75917">
    <property type="protein sequence ID" value="CAD75917"/>
    <property type="gene ID" value="RB8780"/>
</dbReference>
<protein>
    <submittedName>
        <fullName evidence="1">Uncharacterized protein</fullName>
    </submittedName>
</protein>
<dbReference type="Proteomes" id="UP000001025">
    <property type="component" value="Chromosome"/>
</dbReference>
<reference evidence="1 2" key="1">
    <citation type="journal article" date="2003" name="Proc. Natl. Acad. Sci. U.S.A.">
        <title>Complete genome sequence of the marine planctomycete Pirellula sp. strain 1.</title>
        <authorList>
            <person name="Gloeckner F.O."/>
            <person name="Kube M."/>
            <person name="Bauer M."/>
            <person name="Teeling H."/>
            <person name="Lombardot T."/>
            <person name="Ludwig W."/>
            <person name="Gade D."/>
            <person name="Beck A."/>
            <person name="Borzym K."/>
            <person name="Heitmann K."/>
            <person name="Rabus R."/>
            <person name="Schlesner H."/>
            <person name="Amann R."/>
            <person name="Reinhardt R."/>
        </authorList>
    </citation>
    <scope>NUCLEOTIDE SEQUENCE [LARGE SCALE GENOMIC DNA]</scope>
    <source>
        <strain evidence="2">DSM 10527 / NCIMB 13988 / SH1</strain>
    </source>
</reference>
<dbReference type="InParanoid" id="Q7UMK0"/>
<proteinExistence type="predicted"/>
<name>Q7UMK0_RHOBA</name>
<dbReference type="AlphaFoldDB" id="Q7UMK0"/>
<sequence length="39" mass="4587">MPSSLCHHSSKRFSFAVESFWGPDFDRQYKATEIGFYVK</sequence>
<dbReference type="KEGG" id="rba:RB8780"/>
<dbReference type="HOGENOM" id="CLU_3316008_0_0_0"/>
<evidence type="ECO:0000313" key="2">
    <source>
        <dbReference type="Proteomes" id="UP000001025"/>
    </source>
</evidence>
<accession>Q7UMK0</accession>
<organism evidence="1 2">
    <name type="scientific">Rhodopirellula baltica (strain DSM 10527 / NCIMB 13988 / SH1)</name>
    <dbReference type="NCBI Taxonomy" id="243090"/>
    <lineage>
        <taxon>Bacteria</taxon>
        <taxon>Pseudomonadati</taxon>
        <taxon>Planctomycetota</taxon>
        <taxon>Planctomycetia</taxon>
        <taxon>Pirellulales</taxon>
        <taxon>Pirellulaceae</taxon>
        <taxon>Rhodopirellula</taxon>
    </lineage>
</organism>
<gene>
    <name evidence="1" type="ordered locus">RB8780</name>
</gene>